<accession>A0A4Q7VV24</accession>
<dbReference type="PANTHER" id="PTHR30329">
    <property type="entry name" value="STATOR ELEMENT OF FLAGELLAR MOTOR COMPLEX"/>
    <property type="match status" value="1"/>
</dbReference>
<dbReference type="InterPro" id="IPR037873">
    <property type="entry name" value="BamE-like"/>
</dbReference>
<dbReference type="CDD" id="cd07185">
    <property type="entry name" value="OmpA_C-like"/>
    <property type="match status" value="1"/>
</dbReference>
<feature type="signal peptide" evidence="5">
    <location>
        <begin position="1"/>
        <end position="24"/>
    </location>
</feature>
<dbReference type="RefSeq" id="WP_242612201.1">
    <property type="nucleotide sequence ID" value="NZ_SHKO01000001.1"/>
</dbReference>
<keyword evidence="2 5" id="KW-0732">Signal</keyword>
<feature type="chain" id="PRO_5020340377" evidence="5">
    <location>
        <begin position="25"/>
        <end position="283"/>
    </location>
</feature>
<keyword evidence="8" id="KW-1185">Reference proteome</keyword>
<protein>
    <submittedName>
        <fullName evidence="7">OmpA family protein</fullName>
    </submittedName>
</protein>
<gene>
    <name evidence="7" type="ORF">EV681_2301</name>
</gene>
<organism evidence="7 8">
    <name type="scientific">Advenella incenata</name>
    <dbReference type="NCBI Taxonomy" id="267800"/>
    <lineage>
        <taxon>Bacteria</taxon>
        <taxon>Pseudomonadati</taxon>
        <taxon>Pseudomonadota</taxon>
        <taxon>Betaproteobacteria</taxon>
        <taxon>Burkholderiales</taxon>
        <taxon>Alcaligenaceae</taxon>
    </lineage>
</organism>
<evidence type="ECO:0000313" key="7">
    <source>
        <dbReference type="EMBL" id="RZU00491.1"/>
    </source>
</evidence>
<dbReference type="Pfam" id="PF04355">
    <property type="entry name" value="BamE"/>
    <property type="match status" value="1"/>
</dbReference>
<feature type="domain" description="OmpA-like" evidence="6">
    <location>
        <begin position="149"/>
        <end position="277"/>
    </location>
</feature>
<comment type="subcellular location">
    <subcellularLocation>
        <location evidence="1">Cell outer membrane</location>
    </subcellularLocation>
</comment>
<evidence type="ECO:0000259" key="6">
    <source>
        <dbReference type="PROSITE" id="PS51123"/>
    </source>
</evidence>
<dbReference type="PROSITE" id="PS51123">
    <property type="entry name" value="OMPA_2"/>
    <property type="match status" value="1"/>
</dbReference>
<evidence type="ECO:0000256" key="5">
    <source>
        <dbReference type="SAM" id="SignalP"/>
    </source>
</evidence>
<reference evidence="7 8" key="1">
    <citation type="submission" date="2019-02" db="EMBL/GenBank/DDBJ databases">
        <title>Genomic Encyclopedia of Type Strains, Phase IV (KMG-IV): sequencing the most valuable type-strain genomes for metagenomic binning, comparative biology and taxonomic classification.</title>
        <authorList>
            <person name="Goeker M."/>
        </authorList>
    </citation>
    <scope>NUCLEOTIDE SEQUENCE [LARGE SCALE GENOMIC DNA]</scope>
    <source>
        <strain evidence="7 8">DSM 23814</strain>
    </source>
</reference>
<evidence type="ECO:0000256" key="4">
    <source>
        <dbReference type="PROSITE-ProRule" id="PRU00473"/>
    </source>
</evidence>
<dbReference type="Proteomes" id="UP000293398">
    <property type="component" value="Unassembled WGS sequence"/>
</dbReference>
<dbReference type="AlphaFoldDB" id="A0A4Q7VV24"/>
<proteinExistence type="predicted"/>
<dbReference type="InterPro" id="IPR006665">
    <property type="entry name" value="OmpA-like"/>
</dbReference>
<dbReference type="EMBL" id="SHKO01000001">
    <property type="protein sequence ID" value="RZU00491.1"/>
    <property type="molecule type" value="Genomic_DNA"/>
</dbReference>
<evidence type="ECO:0000256" key="1">
    <source>
        <dbReference type="ARBA" id="ARBA00004442"/>
    </source>
</evidence>
<evidence type="ECO:0000256" key="2">
    <source>
        <dbReference type="ARBA" id="ARBA00022729"/>
    </source>
</evidence>
<dbReference type="InterPro" id="IPR007450">
    <property type="entry name" value="BamE_dom"/>
</dbReference>
<sequence length="283" mass="31203">MTMKYSISKRVIAAAVTVASMALAGCSSTLSDVTSDGKTKNPVFPDPQKVTFNNTKGTFPNRDSLNEVRSGMTKDQLYYLLGRPHFHEGLFGVKEWDYLFHFNTGTTGKNRVVTCQFKVLFDKDNLAQSFFMRPVSEPSDLCSFGKPGPKKQRFDLEADGLFNFDKADLPNLTPEGRERLRDLARVLGQSGPVQSIDIVGYTDSLGSDAYNQQLSLNRAQTVKRYLGTLGVPMSVMTARGAGKTMAYAQCSKTLDRASLIACLGPNRRVTLEVTGVQDRSVKQ</sequence>
<dbReference type="Gene3D" id="3.30.1450.10">
    <property type="match status" value="1"/>
</dbReference>
<dbReference type="SUPFAM" id="SSF103088">
    <property type="entry name" value="OmpA-like"/>
    <property type="match status" value="1"/>
</dbReference>
<evidence type="ECO:0000256" key="3">
    <source>
        <dbReference type="ARBA" id="ARBA00023136"/>
    </source>
</evidence>
<comment type="caution">
    <text evidence="7">The sequence shown here is derived from an EMBL/GenBank/DDBJ whole genome shotgun (WGS) entry which is preliminary data.</text>
</comment>
<dbReference type="InterPro" id="IPR050330">
    <property type="entry name" value="Bact_OuterMem_StrucFunc"/>
</dbReference>
<dbReference type="PRINTS" id="PR01021">
    <property type="entry name" value="OMPADOMAIN"/>
</dbReference>
<keyword evidence="3 4" id="KW-0472">Membrane</keyword>
<dbReference type="GO" id="GO:0009279">
    <property type="term" value="C:cell outer membrane"/>
    <property type="evidence" value="ECO:0007669"/>
    <property type="project" value="UniProtKB-SubCell"/>
</dbReference>
<dbReference type="Gene3D" id="3.30.1330.60">
    <property type="entry name" value="OmpA-like domain"/>
    <property type="match status" value="1"/>
</dbReference>
<dbReference type="PANTHER" id="PTHR30329:SF17">
    <property type="entry name" value="LIPOPROTEIN YFIB-RELATED"/>
    <property type="match status" value="1"/>
</dbReference>
<dbReference type="PROSITE" id="PS51257">
    <property type="entry name" value="PROKAR_LIPOPROTEIN"/>
    <property type="match status" value="1"/>
</dbReference>
<dbReference type="InterPro" id="IPR006664">
    <property type="entry name" value="OMP_bac"/>
</dbReference>
<dbReference type="Pfam" id="PF00691">
    <property type="entry name" value="OmpA"/>
    <property type="match status" value="1"/>
</dbReference>
<name>A0A4Q7VV24_9BURK</name>
<dbReference type="InterPro" id="IPR036737">
    <property type="entry name" value="OmpA-like_sf"/>
</dbReference>
<evidence type="ECO:0000313" key="8">
    <source>
        <dbReference type="Proteomes" id="UP000293398"/>
    </source>
</evidence>